<feature type="transmembrane region" description="Helical" evidence="7">
    <location>
        <begin position="244"/>
        <end position="270"/>
    </location>
</feature>
<dbReference type="InterPro" id="IPR036640">
    <property type="entry name" value="ABC1_TM_sf"/>
</dbReference>
<evidence type="ECO:0000256" key="4">
    <source>
        <dbReference type="ARBA" id="ARBA00022840"/>
    </source>
</evidence>
<comment type="caution">
    <text evidence="10">The sequence shown here is derived from an EMBL/GenBank/DDBJ whole genome shotgun (WGS) entry which is preliminary data.</text>
</comment>
<dbReference type="SMART" id="SM00382">
    <property type="entry name" value="AAA"/>
    <property type="match status" value="1"/>
</dbReference>
<proteinExistence type="predicted"/>
<evidence type="ECO:0000256" key="7">
    <source>
        <dbReference type="SAM" id="Phobius"/>
    </source>
</evidence>
<evidence type="ECO:0000313" key="11">
    <source>
        <dbReference type="Proteomes" id="UP000442469"/>
    </source>
</evidence>
<dbReference type="SUPFAM" id="SSF52540">
    <property type="entry name" value="P-loop containing nucleoside triphosphate hydrolases"/>
    <property type="match status" value="1"/>
</dbReference>
<evidence type="ECO:0000259" key="8">
    <source>
        <dbReference type="PROSITE" id="PS50893"/>
    </source>
</evidence>
<dbReference type="InterPro" id="IPR039421">
    <property type="entry name" value="Type_1_exporter"/>
</dbReference>
<dbReference type="Pfam" id="PF00664">
    <property type="entry name" value="ABC_membrane"/>
    <property type="match status" value="1"/>
</dbReference>
<dbReference type="Proteomes" id="UP000442469">
    <property type="component" value="Unassembled WGS sequence"/>
</dbReference>
<dbReference type="Gene3D" id="3.40.50.300">
    <property type="entry name" value="P-loop containing nucleotide triphosphate hydrolases"/>
    <property type="match status" value="1"/>
</dbReference>
<dbReference type="PROSITE" id="PS50893">
    <property type="entry name" value="ABC_TRANSPORTER_2"/>
    <property type="match status" value="1"/>
</dbReference>
<dbReference type="Gene3D" id="1.20.1560.10">
    <property type="entry name" value="ABC transporter type 1, transmembrane domain"/>
    <property type="match status" value="1"/>
</dbReference>
<keyword evidence="2 7" id="KW-0812">Transmembrane</keyword>
<dbReference type="CDD" id="cd07346">
    <property type="entry name" value="ABC_6TM_exporters"/>
    <property type="match status" value="1"/>
</dbReference>
<dbReference type="InterPro" id="IPR003593">
    <property type="entry name" value="AAA+_ATPase"/>
</dbReference>
<feature type="domain" description="ABC transporter" evidence="8">
    <location>
        <begin position="335"/>
        <end position="568"/>
    </location>
</feature>
<dbReference type="InterPro" id="IPR003439">
    <property type="entry name" value="ABC_transporter-like_ATP-bd"/>
</dbReference>
<feature type="transmembrane region" description="Helical" evidence="7">
    <location>
        <begin position="161"/>
        <end position="178"/>
    </location>
</feature>
<evidence type="ECO:0000259" key="9">
    <source>
        <dbReference type="PROSITE" id="PS50929"/>
    </source>
</evidence>
<dbReference type="GO" id="GO:0005524">
    <property type="term" value="F:ATP binding"/>
    <property type="evidence" value="ECO:0007669"/>
    <property type="project" value="UniProtKB-KW"/>
</dbReference>
<dbReference type="InterPro" id="IPR017871">
    <property type="entry name" value="ABC_transporter-like_CS"/>
</dbReference>
<dbReference type="SUPFAM" id="SSF90123">
    <property type="entry name" value="ABC transporter transmembrane region"/>
    <property type="match status" value="1"/>
</dbReference>
<organism evidence="10 11">
    <name type="scientific">Paenibacillus macerans</name>
    <name type="common">Bacillus macerans</name>
    <dbReference type="NCBI Taxonomy" id="44252"/>
    <lineage>
        <taxon>Bacteria</taxon>
        <taxon>Bacillati</taxon>
        <taxon>Bacillota</taxon>
        <taxon>Bacilli</taxon>
        <taxon>Bacillales</taxon>
        <taxon>Paenibacillaceae</taxon>
        <taxon>Paenibacillus</taxon>
    </lineage>
</organism>
<dbReference type="InterPro" id="IPR011527">
    <property type="entry name" value="ABC1_TM_dom"/>
</dbReference>
<keyword evidence="5 7" id="KW-1133">Transmembrane helix</keyword>
<feature type="transmembrane region" description="Helical" evidence="7">
    <location>
        <begin position="16"/>
        <end position="36"/>
    </location>
</feature>
<sequence length="570" mass="64807">MEVRNINIRALIKPHIFKLSIIFLCMIISSIVNLLIPLANKHMMDDGLLKNHFQNVVMYSGLAFLLVFCDKMFNVIQEKLRTRISAKIKFTLHESALNHLLRLKIDYFNETNQTQLLNNLTTDISNISRIFDKSLLFALSQLFGLIGGFIGLFLINFKLAIIVLCFIPVKYVLVRVFSNHKKKRVNEYIEKSSDYADWFADTVEGIKEIKLFGISKIKKAEFTEKQSHIVETERKLMLWDTWNLFSETVLMELLIMLTYIAGANLVFHLALSIGDLFAFATYSTYVTAPISTLLNVNYLFAGISPSFKRFRSFLSFEVEQSAGNLGHCEPANQEIKFENISFAYKDRENLLQNVNFSIKEGEKVALIGDNGCGKSTILNLLVGFSKPDKGKITIGGVDIEEIDLDVRRSLISLVSQQVHLFNTSIKNNITLFKEYNDSLIENVVKDTSLLGFSSDQLEINDGLVGQGGKKLSGGQKQKVALARALIMERKILILDEATSNMDVESEHNIIHLFKHRLKSTTVLVVTHNPEILKNMDKFLLINNKQVITFDSYASMKSYLDHQQSELMITK</sequence>
<dbReference type="PANTHER" id="PTHR43394:SF1">
    <property type="entry name" value="ATP-BINDING CASSETTE SUB-FAMILY B MEMBER 10, MITOCHONDRIAL"/>
    <property type="match status" value="1"/>
</dbReference>
<feature type="transmembrane region" description="Helical" evidence="7">
    <location>
        <begin position="56"/>
        <end position="73"/>
    </location>
</feature>
<feature type="transmembrane region" description="Helical" evidence="7">
    <location>
        <begin position="135"/>
        <end position="155"/>
    </location>
</feature>
<reference evidence="10 11" key="1">
    <citation type="submission" date="2019-11" db="EMBL/GenBank/DDBJ databases">
        <title>Draft genome sequences of five Paenibacillus species of dairy origin.</title>
        <authorList>
            <person name="Olajide A.M."/>
            <person name="Chen S."/>
            <person name="Lapointe G."/>
        </authorList>
    </citation>
    <scope>NUCLEOTIDE SEQUENCE [LARGE SCALE GENOMIC DNA]</scope>
    <source>
        <strain evidence="10 11">3CT49</strain>
    </source>
</reference>
<feature type="transmembrane region" description="Helical" evidence="7">
    <location>
        <begin position="276"/>
        <end position="301"/>
    </location>
</feature>
<dbReference type="PANTHER" id="PTHR43394">
    <property type="entry name" value="ATP-DEPENDENT PERMEASE MDL1, MITOCHONDRIAL"/>
    <property type="match status" value="1"/>
</dbReference>
<dbReference type="AlphaFoldDB" id="A0A6N8EY15"/>
<evidence type="ECO:0000256" key="5">
    <source>
        <dbReference type="ARBA" id="ARBA00022989"/>
    </source>
</evidence>
<dbReference type="PROSITE" id="PS00211">
    <property type="entry name" value="ABC_TRANSPORTER_1"/>
    <property type="match status" value="1"/>
</dbReference>
<dbReference type="GO" id="GO:0015421">
    <property type="term" value="F:ABC-type oligopeptide transporter activity"/>
    <property type="evidence" value="ECO:0007669"/>
    <property type="project" value="TreeGrafter"/>
</dbReference>
<dbReference type="InterPro" id="IPR027417">
    <property type="entry name" value="P-loop_NTPase"/>
</dbReference>
<dbReference type="GO" id="GO:0016887">
    <property type="term" value="F:ATP hydrolysis activity"/>
    <property type="evidence" value="ECO:0007669"/>
    <property type="project" value="InterPro"/>
</dbReference>
<dbReference type="Pfam" id="PF00005">
    <property type="entry name" value="ABC_tran"/>
    <property type="match status" value="1"/>
</dbReference>
<evidence type="ECO:0000256" key="3">
    <source>
        <dbReference type="ARBA" id="ARBA00022741"/>
    </source>
</evidence>
<gene>
    <name evidence="10" type="ORF">GNQ08_15015</name>
</gene>
<dbReference type="RefSeq" id="WP_155620269.1">
    <property type="nucleotide sequence ID" value="NZ_WNZZ01000010.1"/>
</dbReference>
<evidence type="ECO:0000256" key="2">
    <source>
        <dbReference type="ARBA" id="ARBA00022692"/>
    </source>
</evidence>
<protein>
    <submittedName>
        <fullName evidence="10">ATP-binding cassette domain-containing protein</fullName>
    </submittedName>
</protein>
<comment type="subcellular location">
    <subcellularLocation>
        <location evidence="1">Cell membrane</location>
        <topology evidence="1">Multi-pass membrane protein</topology>
    </subcellularLocation>
</comment>
<name>A0A6N8EY15_PAEMA</name>
<accession>A0A6N8EY15</accession>
<dbReference type="EMBL" id="WNZZ01000010">
    <property type="protein sequence ID" value="MUG23703.1"/>
    <property type="molecule type" value="Genomic_DNA"/>
</dbReference>
<dbReference type="GO" id="GO:0005886">
    <property type="term" value="C:plasma membrane"/>
    <property type="evidence" value="ECO:0007669"/>
    <property type="project" value="UniProtKB-SubCell"/>
</dbReference>
<keyword evidence="6 7" id="KW-0472">Membrane</keyword>
<dbReference type="PROSITE" id="PS50929">
    <property type="entry name" value="ABC_TM1F"/>
    <property type="match status" value="1"/>
</dbReference>
<evidence type="ECO:0000256" key="1">
    <source>
        <dbReference type="ARBA" id="ARBA00004651"/>
    </source>
</evidence>
<keyword evidence="4 10" id="KW-0067">ATP-binding</keyword>
<keyword evidence="3" id="KW-0547">Nucleotide-binding</keyword>
<feature type="domain" description="ABC transmembrane type-1" evidence="9">
    <location>
        <begin position="21"/>
        <end position="302"/>
    </location>
</feature>
<evidence type="ECO:0000313" key="10">
    <source>
        <dbReference type="EMBL" id="MUG23703.1"/>
    </source>
</evidence>
<evidence type="ECO:0000256" key="6">
    <source>
        <dbReference type="ARBA" id="ARBA00023136"/>
    </source>
</evidence>
<dbReference type="CDD" id="cd03228">
    <property type="entry name" value="ABCC_MRP_Like"/>
    <property type="match status" value="1"/>
</dbReference>